<comment type="caution">
    <text evidence="1">The sequence shown here is derived from an EMBL/GenBank/DDBJ whole genome shotgun (WGS) entry which is preliminary data.</text>
</comment>
<reference evidence="1 2" key="1">
    <citation type="submission" date="2006-02" db="EMBL/GenBank/DDBJ databases">
        <authorList>
            <person name="Amann R."/>
            <person name="Ferriera S."/>
            <person name="Johnson J."/>
            <person name="Kravitz S."/>
            <person name="Halpern A."/>
            <person name="Remington K."/>
            <person name="Beeson K."/>
            <person name="Tran B."/>
            <person name="Rogers Y.-H."/>
            <person name="Friedman R."/>
            <person name="Venter J.C."/>
        </authorList>
    </citation>
    <scope>NUCLEOTIDE SEQUENCE [LARGE SCALE GENOMIC DNA]</scope>
    <source>
        <strain evidence="1 2">DSM 3645</strain>
    </source>
</reference>
<accession>A3ZTN0</accession>
<evidence type="ECO:0000313" key="1">
    <source>
        <dbReference type="EMBL" id="EAQ80296.1"/>
    </source>
</evidence>
<dbReference type="EMBL" id="AANZ01000010">
    <property type="protein sequence ID" value="EAQ80296.1"/>
    <property type="molecule type" value="Genomic_DNA"/>
</dbReference>
<dbReference type="AlphaFoldDB" id="A3ZTN0"/>
<organism evidence="1 2">
    <name type="scientific">Blastopirellula marina DSM 3645</name>
    <dbReference type="NCBI Taxonomy" id="314230"/>
    <lineage>
        <taxon>Bacteria</taxon>
        <taxon>Pseudomonadati</taxon>
        <taxon>Planctomycetota</taxon>
        <taxon>Planctomycetia</taxon>
        <taxon>Pirellulales</taxon>
        <taxon>Pirellulaceae</taxon>
        <taxon>Blastopirellula</taxon>
    </lineage>
</organism>
<dbReference type="Proteomes" id="UP000004358">
    <property type="component" value="Unassembled WGS sequence"/>
</dbReference>
<protein>
    <submittedName>
        <fullName evidence="1">Uncharacterized protein</fullName>
    </submittedName>
</protein>
<dbReference type="HOGENOM" id="CLU_2022258_0_0_0"/>
<gene>
    <name evidence="1" type="ORF">DSM3645_19908</name>
</gene>
<proteinExistence type="predicted"/>
<name>A3ZTN0_9BACT</name>
<evidence type="ECO:0000313" key="2">
    <source>
        <dbReference type="Proteomes" id="UP000004358"/>
    </source>
</evidence>
<sequence length="122" mass="13006">MNLIGGNQNNKLTSIFFDLRSLVTSGNQNPSLPADFTDLVIASQVKFKLGSFDQNGLKGSGEVTVNDISLGSVGKIGLKGDLEYSKETGIGTVGADITFGFSKDLGSGDKTKDSFFQFFLLR</sequence>